<accession>A0ABV6RWQ7</accession>
<evidence type="ECO:0000256" key="1">
    <source>
        <dbReference type="SAM" id="Phobius"/>
    </source>
</evidence>
<keyword evidence="1" id="KW-1133">Transmembrane helix</keyword>
<feature type="signal peptide" evidence="2">
    <location>
        <begin position="1"/>
        <end position="27"/>
    </location>
</feature>
<keyword evidence="1" id="KW-0812">Transmembrane</keyword>
<comment type="caution">
    <text evidence="3">The sequence shown here is derived from an EMBL/GenBank/DDBJ whole genome shotgun (WGS) entry which is preliminary data.</text>
</comment>
<sequence length="104" mass="9996">MLKKTLIALAILPVATLALPVAATAVAIDHAAEAAASTAGVSHSQAAATATTDDLLGTAVTLWGVTGVVGVGGMIAFGIAVGRVGRTRPDAIAIAAPGTQPSLA</sequence>
<feature type="chain" id="PRO_5047263258" evidence="2">
    <location>
        <begin position="28"/>
        <end position="104"/>
    </location>
</feature>
<name>A0ABV6RWQ7_9GAMM</name>
<evidence type="ECO:0000313" key="3">
    <source>
        <dbReference type="EMBL" id="MFC0681412.1"/>
    </source>
</evidence>
<dbReference type="Proteomes" id="UP001589896">
    <property type="component" value="Unassembled WGS sequence"/>
</dbReference>
<keyword evidence="1" id="KW-0472">Membrane</keyword>
<keyword evidence="2" id="KW-0732">Signal</keyword>
<protein>
    <submittedName>
        <fullName evidence="3">Uncharacterized protein</fullName>
    </submittedName>
</protein>
<dbReference type="RefSeq" id="WP_386674015.1">
    <property type="nucleotide sequence ID" value="NZ_JBHLTG010000008.1"/>
</dbReference>
<evidence type="ECO:0000313" key="4">
    <source>
        <dbReference type="Proteomes" id="UP001589896"/>
    </source>
</evidence>
<evidence type="ECO:0000256" key="2">
    <source>
        <dbReference type="SAM" id="SignalP"/>
    </source>
</evidence>
<dbReference type="EMBL" id="JBHLTG010000008">
    <property type="protein sequence ID" value="MFC0681412.1"/>
    <property type="molecule type" value="Genomic_DNA"/>
</dbReference>
<organism evidence="3 4">
    <name type="scientific">Lysobacter korlensis</name>
    <dbReference type="NCBI Taxonomy" id="553636"/>
    <lineage>
        <taxon>Bacteria</taxon>
        <taxon>Pseudomonadati</taxon>
        <taxon>Pseudomonadota</taxon>
        <taxon>Gammaproteobacteria</taxon>
        <taxon>Lysobacterales</taxon>
        <taxon>Lysobacteraceae</taxon>
        <taxon>Lysobacter</taxon>
    </lineage>
</organism>
<keyword evidence="4" id="KW-1185">Reference proteome</keyword>
<reference evidence="3 4" key="1">
    <citation type="submission" date="2024-09" db="EMBL/GenBank/DDBJ databases">
        <authorList>
            <person name="Sun Q."/>
            <person name="Mori K."/>
        </authorList>
    </citation>
    <scope>NUCLEOTIDE SEQUENCE [LARGE SCALE GENOMIC DNA]</scope>
    <source>
        <strain evidence="3 4">KCTC 23076</strain>
    </source>
</reference>
<feature type="transmembrane region" description="Helical" evidence="1">
    <location>
        <begin position="60"/>
        <end position="81"/>
    </location>
</feature>
<proteinExistence type="predicted"/>
<gene>
    <name evidence="3" type="ORF">ACFFGH_26580</name>
</gene>